<proteinExistence type="inferred from homology"/>
<dbReference type="PANTHER" id="PTHR12832">
    <property type="entry name" value="TESTIS-SPECIFIC PROTEIN PBS13 T-COMPLEX 11"/>
    <property type="match status" value="1"/>
</dbReference>
<feature type="region of interest" description="Disordered" evidence="2">
    <location>
        <begin position="1"/>
        <end position="75"/>
    </location>
</feature>
<comment type="similarity">
    <text evidence="1">Belongs to the TCP11 family.</text>
</comment>
<dbReference type="PANTHER" id="PTHR12832:SF11">
    <property type="entry name" value="LD23868P"/>
    <property type="match status" value="1"/>
</dbReference>
<reference evidence="3 4" key="1">
    <citation type="submission" date="2024-10" db="EMBL/GenBank/DDBJ databases">
        <authorList>
            <person name="Kim D."/>
        </authorList>
    </citation>
    <scope>NUCLEOTIDE SEQUENCE [LARGE SCALE GENOMIC DNA]</scope>
    <source>
        <strain evidence="3">Taebaek</strain>
    </source>
</reference>
<evidence type="ECO:0008006" key="5">
    <source>
        <dbReference type="Google" id="ProtNLM"/>
    </source>
</evidence>
<gene>
    <name evidence="3" type="ORF">niasHS_017585</name>
</gene>
<dbReference type="InterPro" id="IPR008862">
    <property type="entry name" value="Tcp11"/>
</dbReference>
<name>A0ABD2I5A6_HETSC</name>
<dbReference type="Proteomes" id="UP001620645">
    <property type="component" value="Unassembled WGS sequence"/>
</dbReference>
<sequence>MDGNDSSDSAFTKNNNESGVSSSSSSPDKKRTRLAKVSSPIAVFSSGDDGIKQKNSPKSTEEKPSDEKEGTSAAFPSWVAGASPAKFIPLEDLIRMSDCIGKMNIAHKIATDQNCKVEDFEAADPLYVSVKSNMRKAYWDLLREDLAKEPPEFGHAFSLLGDLKQMLADHLEGDHLKHSLNAVEEILDMDKLKSLADQRGGLNFEMVIKDVLDVVGRLCAPIRDEMVANLKKETNIVKLFDGVFSLVEMMEIDMTNFKISQNRQLIGSYSAQIEFEEFEKLMQIDESSSQNTKRWLGKILDDFLSSPDIKSCADGQKDGLTRAQVNELIANFYLALLTTNPTDSDRIPFPETLKLDEKLLDALNEKFLQLELTISAIFISANLVGRSVCEGNDFKSQLKRDLIVILNDVNWSNSTQKLNNVYVHCEHKCREAAAEKGWNEERGNALRRQLDGLCRTDDPIRVISRKRLCDFVGQALLRRSSPMRIPSGLSTIQTELASLTSQFYAITVHNWNGFGRFYGQLLDQFYESNWKITSPH</sequence>
<evidence type="ECO:0000256" key="1">
    <source>
        <dbReference type="ARBA" id="ARBA00010954"/>
    </source>
</evidence>
<feature type="compositionally biased region" description="Polar residues" evidence="2">
    <location>
        <begin position="1"/>
        <end position="20"/>
    </location>
</feature>
<comment type="caution">
    <text evidence="3">The sequence shown here is derived from an EMBL/GenBank/DDBJ whole genome shotgun (WGS) entry which is preliminary data.</text>
</comment>
<dbReference type="AlphaFoldDB" id="A0ABD2I5A6"/>
<dbReference type="Pfam" id="PF05794">
    <property type="entry name" value="Tcp11"/>
    <property type="match status" value="1"/>
</dbReference>
<keyword evidence="4" id="KW-1185">Reference proteome</keyword>
<accession>A0ABD2I5A6</accession>
<dbReference type="EMBL" id="JBICCN010000373">
    <property type="protein sequence ID" value="KAL3072611.1"/>
    <property type="molecule type" value="Genomic_DNA"/>
</dbReference>
<evidence type="ECO:0000313" key="3">
    <source>
        <dbReference type="EMBL" id="KAL3072611.1"/>
    </source>
</evidence>
<evidence type="ECO:0000256" key="2">
    <source>
        <dbReference type="SAM" id="MobiDB-lite"/>
    </source>
</evidence>
<protein>
    <recommendedName>
        <fullName evidence="5">T-complex protein 11-like protein 1</fullName>
    </recommendedName>
</protein>
<organism evidence="3 4">
    <name type="scientific">Heterodera schachtii</name>
    <name type="common">Sugarbeet cyst nematode worm</name>
    <name type="synonym">Tylenchus schachtii</name>
    <dbReference type="NCBI Taxonomy" id="97005"/>
    <lineage>
        <taxon>Eukaryota</taxon>
        <taxon>Metazoa</taxon>
        <taxon>Ecdysozoa</taxon>
        <taxon>Nematoda</taxon>
        <taxon>Chromadorea</taxon>
        <taxon>Rhabditida</taxon>
        <taxon>Tylenchina</taxon>
        <taxon>Tylenchomorpha</taxon>
        <taxon>Tylenchoidea</taxon>
        <taxon>Heteroderidae</taxon>
        <taxon>Heteroderinae</taxon>
        <taxon>Heterodera</taxon>
    </lineage>
</organism>
<evidence type="ECO:0000313" key="4">
    <source>
        <dbReference type="Proteomes" id="UP001620645"/>
    </source>
</evidence>
<feature type="compositionally biased region" description="Basic and acidic residues" evidence="2">
    <location>
        <begin position="59"/>
        <end position="70"/>
    </location>
</feature>